<evidence type="ECO:0000313" key="1">
    <source>
        <dbReference type="EMBL" id="GAA3558627.1"/>
    </source>
</evidence>
<evidence type="ECO:0000313" key="2">
    <source>
        <dbReference type="Proteomes" id="UP001500630"/>
    </source>
</evidence>
<name>A0ABP6X2T6_9ACTN</name>
<keyword evidence="2" id="KW-1185">Reference proteome</keyword>
<reference evidence="2" key="1">
    <citation type="journal article" date="2019" name="Int. J. Syst. Evol. Microbiol.">
        <title>The Global Catalogue of Microorganisms (GCM) 10K type strain sequencing project: providing services to taxonomists for standard genome sequencing and annotation.</title>
        <authorList>
            <consortium name="The Broad Institute Genomics Platform"/>
            <consortium name="The Broad Institute Genome Sequencing Center for Infectious Disease"/>
            <person name="Wu L."/>
            <person name="Ma J."/>
        </authorList>
    </citation>
    <scope>NUCLEOTIDE SEQUENCE [LARGE SCALE GENOMIC DNA]</scope>
    <source>
        <strain evidence="2">JCM 17326</strain>
    </source>
</reference>
<dbReference type="EMBL" id="BAABDQ010000008">
    <property type="protein sequence ID" value="GAA3558627.1"/>
    <property type="molecule type" value="Genomic_DNA"/>
</dbReference>
<comment type="caution">
    <text evidence="1">The sequence shown here is derived from an EMBL/GenBank/DDBJ whole genome shotgun (WGS) entry which is preliminary data.</text>
</comment>
<gene>
    <name evidence="1" type="ORF">GCM10022419_044060</name>
</gene>
<accession>A0ABP6X2T6</accession>
<dbReference type="RefSeq" id="WP_345564320.1">
    <property type="nucleotide sequence ID" value="NZ_BAABDQ010000008.1"/>
</dbReference>
<dbReference type="Proteomes" id="UP001500630">
    <property type="component" value="Unassembled WGS sequence"/>
</dbReference>
<protein>
    <submittedName>
        <fullName evidence="1">Uncharacterized protein</fullName>
    </submittedName>
</protein>
<sequence>MILGFDTGTRIVAEAEHLLHTVARALGLPGDAVGCTHLIPGGHGVDEPHVACSLAVPGPAGVSDGVSAGMSAGMSWALGASRTGPLAAGAALAAAAHDGRRDGRVVTYPGRDLLTGVVSVAELLAGSAIDRVLLLASPGPPAGDTLVLTNDHVRPVWRDGLMTLLTMPAAGGRIAPAEVPNPTPCCADHS</sequence>
<proteinExistence type="predicted"/>
<organism evidence="1 2">
    <name type="scientific">Nonomuraea rosea</name>
    <dbReference type="NCBI Taxonomy" id="638574"/>
    <lineage>
        <taxon>Bacteria</taxon>
        <taxon>Bacillati</taxon>
        <taxon>Actinomycetota</taxon>
        <taxon>Actinomycetes</taxon>
        <taxon>Streptosporangiales</taxon>
        <taxon>Streptosporangiaceae</taxon>
        <taxon>Nonomuraea</taxon>
    </lineage>
</organism>